<feature type="repeat" description="TPR" evidence="2">
    <location>
        <begin position="210"/>
        <end position="243"/>
    </location>
</feature>
<dbReference type="GO" id="GO:0003677">
    <property type="term" value="F:DNA binding"/>
    <property type="evidence" value="ECO:0007669"/>
    <property type="project" value="UniProtKB-UniRule"/>
</dbReference>
<feature type="domain" description="OmpR/PhoB-type" evidence="4">
    <location>
        <begin position="1"/>
        <end position="68"/>
    </location>
</feature>
<dbReference type="SMART" id="SM00028">
    <property type="entry name" value="TPR"/>
    <property type="match status" value="3"/>
</dbReference>
<dbReference type="Gene3D" id="1.25.40.10">
    <property type="entry name" value="Tetratricopeptide repeat domain"/>
    <property type="match status" value="2"/>
</dbReference>
<evidence type="ECO:0000256" key="2">
    <source>
        <dbReference type="PROSITE-ProRule" id="PRU00339"/>
    </source>
</evidence>
<feature type="DNA-binding region" description="OmpR/PhoB-type" evidence="3">
    <location>
        <begin position="1"/>
        <end position="68"/>
    </location>
</feature>
<dbReference type="PANTHER" id="PTHR12558:SF13">
    <property type="entry name" value="CELL DIVISION CYCLE PROTEIN 27 HOMOLOG"/>
    <property type="match status" value="1"/>
</dbReference>
<dbReference type="CDD" id="cd00383">
    <property type="entry name" value="trans_reg_C"/>
    <property type="match status" value="1"/>
</dbReference>
<dbReference type="OrthoDB" id="105971at2"/>
<keyword evidence="1 3" id="KW-0238">DNA-binding</keyword>
<keyword evidence="6" id="KW-1185">Reference proteome</keyword>
<dbReference type="PROSITE" id="PS50005">
    <property type="entry name" value="TPR"/>
    <property type="match status" value="1"/>
</dbReference>
<accession>A0A4R3JAZ1</accession>
<evidence type="ECO:0000256" key="1">
    <source>
        <dbReference type="ARBA" id="ARBA00023125"/>
    </source>
</evidence>
<dbReference type="PANTHER" id="PTHR12558">
    <property type="entry name" value="CELL DIVISION CYCLE 16,23,27"/>
    <property type="match status" value="1"/>
</dbReference>
<organism evidence="5 6">
    <name type="scientific">Primorskyibacter sedentarius</name>
    <dbReference type="NCBI Taxonomy" id="745311"/>
    <lineage>
        <taxon>Bacteria</taxon>
        <taxon>Pseudomonadati</taxon>
        <taxon>Pseudomonadota</taxon>
        <taxon>Alphaproteobacteria</taxon>
        <taxon>Rhodobacterales</taxon>
        <taxon>Roseobacteraceae</taxon>
        <taxon>Primorskyibacter</taxon>
    </lineage>
</organism>
<dbReference type="GO" id="GO:0000160">
    <property type="term" value="P:phosphorelay signal transduction system"/>
    <property type="evidence" value="ECO:0007669"/>
    <property type="project" value="InterPro"/>
</dbReference>
<comment type="caution">
    <text evidence="5">The sequence shown here is derived from an EMBL/GenBank/DDBJ whole genome shotgun (WGS) entry which is preliminary data.</text>
</comment>
<dbReference type="Proteomes" id="UP000295696">
    <property type="component" value="Unassembled WGS sequence"/>
</dbReference>
<reference evidence="5 6" key="1">
    <citation type="submission" date="2019-03" db="EMBL/GenBank/DDBJ databases">
        <title>Genomic Encyclopedia of Type Strains, Phase IV (KMG-IV): sequencing the most valuable type-strain genomes for metagenomic binning, comparative biology and taxonomic classification.</title>
        <authorList>
            <person name="Goeker M."/>
        </authorList>
    </citation>
    <scope>NUCLEOTIDE SEQUENCE [LARGE SCALE GENOMIC DNA]</scope>
    <source>
        <strain evidence="5 6">DSM 104836</strain>
    </source>
</reference>
<proteinExistence type="predicted"/>
<dbReference type="InterPro" id="IPR011990">
    <property type="entry name" value="TPR-like_helical_dom_sf"/>
</dbReference>
<evidence type="ECO:0000313" key="6">
    <source>
        <dbReference type="Proteomes" id="UP000295696"/>
    </source>
</evidence>
<evidence type="ECO:0000259" key="4">
    <source>
        <dbReference type="PROSITE" id="PS51755"/>
    </source>
</evidence>
<sequence>MNVLMLLVDSQGSLVQREEFMAKIWQETDVSDEVLTRAISVLRRHFRSEDAETEYIQTVPKRGYVLHPDLECMGHSDRPQDGSGGIHAPRNSEATALYLQGRSLLKQPFIAGALDNAIDYFREALSIEGASADLFAALAEGYYQKLTFSQAGDKHALMELAVQNAERALVLNPDMAFPLSALAMNRFLSSDIVGALDLAFRAFDLAPAEPEIAMRLGYLLAIIGKTRQAIPYFELAISRDPTRGRYFQCLAQAKLCNDELDEAERLAKKAIDLHHLFAYDTYAAVAYAKGEDDLAAQRFTQGCLAMHSMFGAQFGPPEIWEKYAGQVFSRDPDIRKLVAQWLVISDGNDIGYVSIPVMTVLMRTGSAQAIFDACGNGPPIGSHGALLRMWGSVDTCRMIYTHPKFPDFARRIGMAAAWAKYGAPDRPVYPGPSQAAGNHHEI</sequence>
<dbReference type="SUPFAM" id="SSF46894">
    <property type="entry name" value="C-terminal effector domain of the bipartite response regulators"/>
    <property type="match status" value="1"/>
</dbReference>
<evidence type="ECO:0000313" key="5">
    <source>
        <dbReference type="EMBL" id="TCS62757.1"/>
    </source>
</evidence>
<evidence type="ECO:0000256" key="3">
    <source>
        <dbReference type="PROSITE-ProRule" id="PRU01091"/>
    </source>
</evidence>
<protein>
    <submittedName>
        <fullName evidence="5">Tetratricopeptide repeat protein</fullName>
    </submittedName>
</protein>
<dbReference type="Pfam" id="PF00486">
    <property type="entry name" value="Trans_reg_C"/>
    <property type="match status" value="1"/>
</dbReference>
<dbReference type="GO" id="GO:0006355">
    <property type="term" value="P:regulation of DNA-templated transcription"/>
    <property type="evidence" value="ECO:0007669"/>
    <property type="project" value="InterPro"/>
</dbReference>
<keyword evidence="2" id="KW-0802">TPR repeat</keyword>
<dbReference type="AlphaFoldDB" id="A0A4R3JAZ1"/>
<gene>
    <name evidence="5" type="ORF">EDD52_10851</name>
</gene>
<dbReference type="Pfam" id="PF13181">
    <property type="entry name" value="TPR_8"/>
    <property type="match status" value="1"/>
</dbReference>
<dbReference type="InterPro" id="IPR036388">
    <property type="entry name" value="WH-like_DNA-bd_sf"/>
</dbReference>
<dbReference type="Gene3D" id="1.10.10.10">
    <property type="entry name" value="Winged helix-like DNA-binding domain superfamily/Winged helix DNA-binding domain"/>
    <property type="match status" value="1"/>
</dbReference>
<dbReference type="InterPro" id="IPR001867">
    <property type="entry name" value="OmpR/PhoB-type_DNA-bd"/>
</dbReference>
<dbReference type="EMBL" id="SLZU01000008">
    <property type="protein sequence ID" value="TCS62757.1"/>
    <property type="molecule type" value="Genomic_DNA"/>
</dbReference>
<dbReference type="InterPro" id="IPR019734">
    <property type="entry name" value="TPR_rpt"/>
</dbReference>
<dbReference type="SMART" id="SM00862">
    <property type="entry name" value="Trans_reg_C"/>
    <property type="match status" value="1"/>
</dbReference>
<dbReference type="InterPro" id="IPR016032">
    <property type="entry name" value="Sig_transdc_resp-reg_C-effctor"/>
</dbReference>
<dbReference type="PROSITE" id="PS51755">
    <property type="entry name" value="OMPR_PHOB"/>
    <property type="match status" value="1"/>
</dbReference>
<dbReference type="SUPFAM" id="SSF48452">
    <property type="entry name" value="TPR-like"/>
    <property type="match status" value="1"/>
</dbReference>
<name>A0A4R3JAZ1_9RHOB</name>